<accession>A0ABW1VHU6</accession>
<evidence type="ECO:0008006" key="4">
    <source>
        <dbReference type="Google" id="ProtNLM"/>
    </source>
</evidence>
<keyword evidence="3" id="KW-1185">Reference proteome</keyword>
<keyword evidence="1" id="KW-0175">Coiled coil</keyword>
<protein>
    <recommendedName>
        <fullName evidence="4">Alpha/beta hydrolase</fullName>
    </recommendedName>
</protein>
<proteinExistence type="predicted"/>
<feature type="coiled-coil region" evidence="1">
    <location>
        <begin position="83"/>
        <end position="110"/>
    </location>
</feature>
<gene>
    <name evidence="2" type="ORF">ACFQB0_10065</name>
</gene>
<reference evidence="3" key="1">
    <citation type="journal article" date="2019" name="Int. J. Syst. Evol. Microbiol.">
        <title>The Global Catalogue of Microorganisms (GCM) 10K type strain sequencing project: providing services to taxonomists for standard genome sequencing and annotation.</title>
        <authorList>
            <consortium name="The Broad Institute Genomics Platform"/>
            <consortium name="The Broad Institute Genome Sequencing Center for Infectious Disease"/>
            <person name="Wu L."/>
            <person name="Ma J."/>
        </authorList>
    </citation>
    <scope>NUCLEOTIDE SEQUENCE [LARGE SCALE GENOMIC DNA]</scope>
    <source>
        <strain evidence="3">CCUG 43304</strain>
    </source>
</reference>
<dbReference type="EMBL" id="JBHSTP010000002">
    <property type="protein sequence ID" value="MFC6356452.1"/>
    <property type="molecule type" value="Genomic_DNA"/>
</dbReference>
<evidence type="ECO:0000313" key="3">
    <source>
        <dbReference type="Proteomes" id="UP001596306"/>
    </source>
</evidence>
<organism evidence="2 3">
    <name type="scientific">Luethyella okanaganae</name>
    <dbReference type="NCBI Taxonomy" id="69372"/>
    <lineage>
        <taxon>Bacteria</taxon>
        <taxon>Bacillati</taxon>
        <taxon>Actinomycetota</taxon>
        <taxon>Actinomycetes</taxon>
        <taxon>Micrococcales</taxon>
        <taxon>Microbacteriaceae</taxon>
        <taxon>Luethyella</taxon>
    </lineage>
</organism>
<dbReference type="RefSeq" id="WP_386730889.1">
    <property type="nucleotide sequence ID" value="NZ_JBHSTP010000002.1"/>
</dbReference>
<evidence type="ECO:0000313" key="2">
    <source>
        <dbReference type="EMBL" id="MFC6356452.1"/>
    </source>
</evidence>
<evidence type="ECO:0000256" key="1">
    <source>
        <dbReference type="SAM" id="Coils"/>
    </source>
</evidence>
<dbReference type="Proteomes" id="UP001596306">
    <property type="component" value="Unassembled WGS sequence"/>
</dbReference>
<name>A0ABW1VHU6_9MICO</name>
<sequence>MIGQWSDAAPGAADVHGIRGLARQRYAAAQQLRDGTVVRLSRAAEQSAAWVAETATRFALGVDRLQPEVLQIVSGLENDAAVLTRYAAAVEQIRDKADALEAKRDRLLDDVIACRGALAPIPTAFGGGTSDDAAARARLEGRLDAFHASLRGVDAEWRQLAVERRHADASAVAALTGGDSRGALAQWTNTGAAADVLDRMAGLSAVDVAVLAAANPGLFDRVLARQPAAAQVADWWANLDGAAQVALLAGAPALLGALNGIPLMTRVEANRLNAVMVLADARAELAQLRREQGASASMAAVYAAHAGGGAGVAVGTSLDDTGSEARIRLLGKQLAYLEQVVSGEIQLYLYDPAKDRAIEMIGDPHAAKVVLSFLPGTDASLETMYDGVIADPEFPYRRGGHQTLAAWEVGRSRGDVLAFVVKDGVFPQFSELFTNGPQSNSAADRIGAAYAEFHAGLRATGVGGLPVVSVEHSFGTAAAGQAERAGAEFDTRVLLGPIGMKDGWTPNPETTYAAYAAPDDINRLFYTTPWGGGLAVGDVGYAVSPTPQNGVMNYDSGIPADNPVGAGLLTLVAPPVGIPVQVAGMVDNHNQIVGTADNLKVLRAIRQRLVGAAE</sequence>
<comment type="caution">
    <text evidence="2">The sequence shown here is derived from an EMBL/GenBank/DDBJ whole genome shotgun (WGS) entry which is preliminary data.</text>
</comment>